<sequence>MNSATGSHQVIAKLFANSDLPDKTINFIQVSIQSQMSRTSPELEVLYCISQYLDDVPEENFSFIESTASTLDKNQTVECIRIPTLISELTDGGRLSKSNKIDLGNKIKTFFCSNDLFKNRIHSKVLIQTKSLQHGRIVEEVIPVVRYTRKDLIYMIVLVWRFILQRQDEICY</sequence>
<organism evidence="1 2">
    <name type="scientific">Cotonvirus japonicus</name>
    <dbReference type="NCBI Taxonomy" id="2811091"/>
    <lineage>
        <taxon>Viruses</taxon>
        <taxon>Varidnaviria</taxon>
        <taxon>Bamfordvirae</taxon>
        <taxon>Nucleocytoviricota</taxon>
        <taxon>Megaviricetes</taxon>
        <taxon>Imitervirales</taxon>
        <taxon>Mimiviridae</taxon>
        <taxon>Megamimivirinae</taxon>
        <taxon>Cotonvirus</taxon>
        <taxon>Cotonvirus japonicum</taxon>
    </lineage>
</organism>
<evidence type="ECO:0000313" key="1">
    <source>
        <dbReference type="EMBL" id="BCS83691.1"/>
    </source>
</evidence>
<dbReference type="RefSeq" id="YP_010842299.1">
    <property type="nucleotide sequence ID" value="NC_079139.1"/>
</dbReference>
<dbReference type="Proteomes" id="UP001321479">
    <property type="component" value="Segment"/>
</dbReference>
<reference evidence="1 2" key="1">
    <citation type="submission" date="2021-02" db="EMBL/GenBank/DDBJ databases">
        <title>Cotonvirus japonicus, which uses Golgi apparatus of host cells for its virion factory, phylogenetically links tailed tupanvirus and icosahedral mimivirus.</title>
        <authorList>
            <person name="Takahashi H."/>
            <person name="Fukaya S."/>
            <person name="Song C."/>
            <person name="Murata K."/>
            <person name="Takemura M."/>
        </authorList>
    </citation>
    <scope>NUCLEOTIDE SEQUENCE [LARGE SCALE GENOMIC DNA]</scope>
</reference>
<name>A0ABM7NUF2_9VIRU</name>
<dbReference type="EMBL" id="AP024483">
    <property type="protein sequence ID" value="BCS83691.1"/>
    <property type="molecule type" value="Genomic_DNA"/>
</dbReference>
<dbReference type="GeneID" id="80558896"/>
<protein>
    <submittedName>
        <fullName evidence="1">Uncharacterized protein</fullName>
    </submittedName>
</protein>
<proteinExistence type="predicted"/>
<keyword evidence="2" id="KW-1185">Reference proteome</keyword>
<accession>A0ABM7NUF2</accession>
<evidence type="ECO:0000313" key="2">
    <source>
        <dbReference type="Proteomes" id="UP001321479"/>
    </source>
</evidence>